<reference evidence="1 2" key="1">
    <citation type="submission" date="2019-08" db="EMBL/GenBank/DDBJ databases">
        <authorList>
            <person name="Silva M.P."/>
            <person name="Gonzalez K."/>
            <person name="Koka A.K."/>
            <person name="Cabrera L."/>
            <person name="Cambron D.A."/>
            <person name="Diaz-Ariza A.M."/>
            <person name="Escobar S.L."/>
            <person name="Gali A.E."/>
            <person name="Garcia A."/>
            <person name="Gonzalez K.S."/>
            <person name="Mejia V.A."/>
            <person name="Morales N.J."/>
            <person name="Puente P.E."/>
            <person name="Ramos S.M."/>
            <person name="Rivera A.M."/>
            <person name="Ruas A.M."/>
            <person name="Ruiz E.O."/>
            <person name="Rustin G.O."/>
            <person name="Santana P.N."/>
            <person name="Alonso A."/>
            <person name="Arias E."/>
            <person name="Boaretto D."/>
            <person name="Casey G.B."/>
            <person name="Fernandez S.D."/>
            <person name="Flores B.C."/>
            <person name="Gonzalez C.A."/>
            <person name="Hernandez L.A."/>
            <person name="Lormand T.I."/>
            <person name="Oro J.D."/>
            <person name="Pineiro L."/>
            <person name="Quintana A.E."/>
            <person name="Solorzano G.E."/>
            <person name="Waikel P.A."/>
            <person name="Dougan K.E."/>
            <person name="Rodriguez-Lanetty M."/>
            <person name="Delesalle V.A."/>
            <person name="Garlena R.A."/>
            <person name="Russell D.A."/>
            <person name="Pope W.H."/>
            <person name="Jacobs-Sera D."/>
            <person name="Hatfull G.F."/>
        </authorList>
    </citation>
    <scope>NUCLEOTIDE SEQUENCE [LARGE SCALE GENOMIC DNA]</scope>
</reference>
<accession>A0A5Q2WPH1</accession>
<dbReference type="GeneID" id="60331472"/>
<dbReference type="Proteomes" id="UP000371275">
    <property type="component" value="Segment"/>
</dbReference>
<dbReference type="RefSeq" id="YP_009959925.1">
    <property type="nucleotide sequence ID" value="NC_051685.1"/>
</dbReference>
<sequence length="100" mass="11405">MKFSGEYLYRVRVISYPEGAFECIDEDADIWAPTPGWRPPGWRPVGNYTQIMGTDEFVWPVTNKVYGSHSTAKKRADLLESYGATAVVERSSRITWPEQS</sequence>
<organism evidence="1 2">
    <name type="scientific">Mycobacterium phage Minnie</name>
    <dbReference type="NCBI Taxonomy" id="2653764"/>
    <lineage>
        <taxon>Viruses</taxon>
        <taxon>Duplodnaviria</taxon>
        <taxon>Heunggongvirae</taxon>
        <taxon>Uroviricota</taxon>
        <taxon>Caudoviricetes</taxon>
        <taxon>Gracegardnervirinae</taxon>
        <taxon>Cheoctovirus</taxon>
        <taxon>Cheoctovirus minnie</taxon>
    </lineage>
</organism>
<name>A0A5Q2WPH1_9CAUD</name>
<evidence type="ECO:0000313" key="2">
    <source>
        <dbReference type="Proteomes" id="UP000371275"/>
    </source>
</evidence>
<keyword evidence="2" id="KW-1185">Reference proteome</keyword>
<dbReference type="EMBL" id="MN369755">
    <property type="protein sequence ID" value="QGH79623.1"/>
    <property type="molecule type" value="Genomic_DNA"/>
</dbReference>
<evidence type="ECO:0000313" key="1">
    <source>
        <dbReference type="EMBL" id="QGH79623.1"/>
    </source>
</evidence>
<protein>
    <submittedName>
        <fullName evidence="1">Uncharacterized protein</fullName>
    </submittedName>
</protein>
<proteinExistence type="predicted"/>
<gene>
    <name evidence="1" type="primary">52</name>
    <name evidence="1" type="ORF">SEA_MINNIE_52</name>
</gene>
<dbReference type="KEGG" id="vg:60331472"/>